<comment type="subcellular location">
    <subcellularLocation>
        <location evidence="1">Endomembrane system</location>
        <topology evidence="1">Multi-pass membrane protein</topology>
    </subcellularLocation>
</comment>
<proteinExistence type="predicted"/>
<dbReference type="GO" id="GO:0005886">
    <property type="term" value="C:plasma membrane"/>
    <property type="evidence" value="ECO:0007669"/>
    <property type="project" value="TreeGrafter"/>
</dbReference>
<evidence type="ECO:0000256" key="1">
    <source>
        <dbReference type="ARBA" id="ARBA00004127"/>
    </source>
</evidence>
<dbReference type="Gene3D" id="2.70.150.10">
    <property type="entry name" value="Calcium-transporting ATPase, cytoplasmic transduction domain A"/>
    <property type="match status" value="1"/>
</dbReference>
<evidence type="ECO:0000259" key="3">
    <source>
        <dbReference type="Pfam" id="PF00122"/>
    </source>
</evidence>
<dbReference type="AlphaFoldDB" id="A0A0A9YRA7"/>
<dbReference type="EMBL" id="GBHO01009996">
    <property type="protein sequence ID" value="JAG33608.1"/>
    <property type="molecule type" value="Transcribed_RNA"/>
</dbReference>
<reference evidence="4" key="1">
    <citation type="journal article" date="2014" name="PLoS ONE">
        <title>Transcriptome-Based Identification of ABC Transporters in the Western Tarnished Plant Bug Lygus hesperus.</title>
        <authorList>
            <person name="Hull J.J."/>
            <person name="Chaney K."/>
            <person name="Geib S.M."/>
            <person name="Fabrick J.A."/>
            <person name="Brent C.S."/>
            <person name="Walsh D."/>
            <person name="Lavine L.C."/>
        </authorList>
    </citation>
    <scope>NUCLEOTIDE SEQUENCE</scope>
</reference>
<organism evidence="4">
    <name type="scientific">Lygus hesperus</name>
    <name type="common">Western plant bug</name>
    <dbReference type="NCBI Taxonomy" id="30085"/>
    <lineage>
        <taxon>Eukaryota</taxon>
        <taxon>Metazoa</taxon>
        <taxon>Ecdysozoa</taxon>
        <taxon>Arthropoda</taxon>
        <taxon>Hexapoda</taxon>
        <taxon>Insecta</taxon>
        <taxon>Pterygota</taxon>
        <taxon>Neoptera</taxon>
        <taxon>Paraneoptera</taxon>
        <taxon>Hemiptera</taxon>
        <taxon>Heteroptera</taxon>
        <taxon>Panheteroptera</taxon>
        <taxon>Cimicomorpha</taxon>
        <taxon>Miridae</taxon>
        <taxon>Mirini</taxon>
        <taxon>Lygus</taxon>
    </lineage>
</organism>
<evidence type="ECO:0000256" key="2">
    <source>
        <dbReference type="ARBA" id="ARBA00022842"/>
    </source>
</evidence>
<name>A0A0A9YRA7_LYGHE</name>
<evidence type="ECO:0000313" key="5">
    <source>
        <dbReference type="EMBL" id="JAQ07123.1"/>
    </source>
</evidence>
<dbReference type="InterPro" id="IPR008250">
    <property type="entry name" value="ATPase_P-typ_transduc_dom_A_sf"/>
</dbReference>
<gene>
    <name evidence="5" type="primary">Os11g0140400</name>
    <name evidence="4" type="ORF">CM83_13077</name>
    <name evidence="5" type="ORF">g.97874</name>
</gene>
<accession>A0A0A9YRA7</accession>
<dbReference type="GO" id="GO:0012505">
    <property type="term" value="C:endomembrane system"/>
    <property type="evidence" value="ECO:0007669"/>
    <property type="project" value="UniProtKB-SubCell"/>
</dbReference>
<dbReference type="GO" id="GO:0005388">
    <property type="term" value="F:P-type calcium transporter activity"/>
    <property type="evidence" value="ECO:0007669"/>
    <property type="project" value="TreeGrafter"/>
</dbReference>
<sequence length="193" mass="20687">MIVTTVNAVNDYHKQEQFAQVMRSEDATRRLVTMFRCHGMHHDICHAQQIPSSELVVGDIVEVRAGMQLSVDALLLHSYGDIITDESAVTGENDEVCKRVLPHGVTSDPLSEGMGDVFLISGSSILDGSAEGLAVVCAVGPHSFAGEIAMTIQDSEKVNTPLQDQLEHMATVIGKLGTAAACVTFVALLLKEL</sequence>
<reference evidence="5" key="3">
    <citation type="journal article" date="2016" name="Gigascience">
        <title>De novo construction of an expanded transcriptome assembly for the western tarnished plant bug, Lygus hesperus.</title>
        <authorList>
            <person name="Tassone E.E."/>
            <person name="Geib S.M."/>
            <person name="Hall B."/>
            <person name="Fabrick J.A."/>
            <person name="Brent C.S."/>
            <person name="Hull J.J."/>
        </authorList>
    </citation>
    <scope>NUCLEOTIDE SEQUENCE</scope>
</reference>
<dbReference type="InterPro" id="IPR059000">
    <property type="entry name" value="ATPase_P-type_domA"/>
</dbReference>
<keyword evidence="2" id="KW-0460">Magnesium</keyword>
<dbReference type="Gene3D" id="1.20.1110.10">
    <property type="entry name" value="Calcium-transporting ATPase, transmembrane domain"/>
    <property type="match status" value="1"/>
</dbReference>
<dbReference type="PANTHER" id="PTHR24093">
    <property type="entry name" value="CATION TRANSPORTING ATPASE"/>
    <property type="match status" value="1"/>
</dbReference>
<dbReference type="EMBL" id="GDHC01011506">
    <property type="protein sequence ID" value="JAQ07123.1"/>
    <property type="molecule type" value="Transcribed_RNA"/>
</dbReference>
<feature type="domain" description="P-type ATPase A" evidence="3">
    <location>
        <begin position="48"/>
        <end position="152"/>
    </location>
</feature>
<dbReference type="Pfam" id="PF00122">
    <property type="entry name" value="E1-E2_ATPase"/>
    <property type="match status" value="1"/>
</dbReference>
<evidence type="ECO:0000313" key="4">
    <source>
        <dbReference type="EMBL" id="JAG33608.1"/>
    </source>
</evidence>
<protein>
    <submittedName>
        <fullName evidence="4">Putative calcium-transporting ATPase 5, plasma membrane-type</fullName>
    </submittedName>
</protein>
<reference evidence="4" key="2">
    <citation type="submission" date="2014-07" db="EMBL/GenBank/DDBJ databases">
        <authorList>
            <person name="Hull J."/>
        </authorList>
    </citation>
    <scope>NUCLEOTIDE SEQUENCE</scope>
</reference>
<dbReference type="SUPFAM" id="SSF81653">
    <property type="entry name" value="Calcium ATPase, transduction domain A"/>
    <property type="match status" value="1"/>
</dbReference>
<dbReference type="PANTHER" id="PTHR24093:SF369">
    <property type="entry name" value="CALCIUM-TRANSPORTING ATPASE"/>
    <property type="match status" value="1"/>
</dbReference>